<evidence type="ECO:0000256" key="1">
    <source>
        <dbReference type="ARBA" id="ARBA00005622"/>
    </source>
</evidence>
<feature type="signal peptide" evidence="3">
    <location>
        <begin position="1"/>
        <end position="27"/>
    </location>
</feature>
<reference evidence="4 5" key="1">
    <citation type="submission" date="2022-02" db="EMBL/GenBank/DDBJ databases">
        <title>The genome sequence of Shewanella sp. 3B26.</title>
        <authorList>
            <person name="Du J."/>
        </authorList>
    </citation>
    <scope>NUCLEOTIDE SEQUENCE [LARGE SCALE GENOMIC DNA]</scope>
    <source>
        <strain evidence="4 5">3B26</strain>
    </source>
</reference>
<dbReference type="InterPro" id="IPR000801">
    <property type="entry name" value="Esterase-like"/>
</dbReference>
<dbReference type="PANTHER" id="PTHR40841:SF2">
    <property type="entry name" value="SIDEROPHORE-DEGRADING ESTERASE (EUROFUNG)"/>
    <property type="match status" value="1"/>
</dbReference>
<proteinExistence type="inferred from homology"/>
<evidence type="ECO:0000313" key="5">
    <source>
        <dbReference type="Proteomes" id="UP001297581"/>
    </source>
</evidence>
<dbReference type="PANTHER" id="PTHR40841">
    <property type="entry name" value="SIDEROPHORE TRIACETYLFUSARININE C ESTERASE"/>
    <property type="match status" value="1"/>
</dbReference>
<gene>
    <name evidence="4" type="ORF">MJ923_16595</name>
</gene>
<keyword evidence="5" id="KW-1185">Reference proteome</keyword>
<dbReference type="RefSeq" id="WP_240592033.1">
    <property type="nucleotide sequence ID" value="NZ_JAKUDL010000006.1"/>
</dbReference>
<comment type="caution">
    <text evidence="4">The sequence shown here is derived from an EMBL/GenBank/DDBJ whole genome shotgun (WGS) entry which is preliminary data.</text>
</comment>
<dbReference type="Gene3D" id="3.40.50.1820">
    <property type="entry name" value="alpha/beta hydrolase"/>
    <property type="match status" value="1"/>
</dbReference>
<name>A0AAJ1F1W3_9GAMM</name>
<evidence type="ECO:0000256" key="3">
    <source>
        <dbReference type="SAM" id="SignalP"/>
    </source>
</evidence>
<keyword evidence="3" id="KW-0732">Signal</keyword>
<dbReference type="Proteomes" id="UP001297581">
    <property type="component" value="Unassembled WGS sequence"/>
</dbReference>
<dbReference type="SUPFAM" id="SSF53474">
    <property type="entry name" value="alpha/beta-Hydrolases"/>
    <property type="match status" value="1"/>
</dbReference>
<organism evidence="4 5">
    <name type="scientific">Shewanella zhuhaiensis</name>
    <dbReference type="NCBI Taxonomy" id="2919576"/>
    <lineage>
        <taxon>Bacteria</taxon>
        <taxon>Pseudomonadati</taxon>
        <taxon>Pseudomonadota</taxon>
        <taxon>Gammaproteobacteria</taxon>
        <taxon>Alteromonadales</taxon>
        <taxon>Shewanellaceae</taxon>
        <taxon>Shewanella</taxon>
    </lineage>
</organism>
<dbReference type="AlphaFoldDB" id="A0AAJ1F1W3"/>
<evidence type="ECO:0000256" key="2">
    <source>
        <dbReference type="ARBA" id="ARBA00022801"/>
    </source>
</evidence>
<sequence>MTLSFSLPCACLLLGIVNVATVGSAVAGTTEPSAGVAGFTLPRSAVFELEDPLSQRRYQIAVQLPKSTAKLATAPQVYLLDAPYAFPIVTGAMRFPVNSGAMEDALVIGIGYALGDKGQTSRVRDYTPTRSNDWKLATGGAAAHADFIEQVLFDEIARRFVPAGQGAGATQTPRRIFIGNSLGGLFGGWLIQARPELFDDYILGSPSVWFDNEAVLKSTVAPIADSKPLRPGRVFIAVGSAELPPAQRHDMVAGARKLKARFSALPARQLEIKYLEIPEADHSIAFPTSAIHGLSWLLGRPQND</sequence>
<keyword evidence="2 4" id="KW-0378">Hydrolase</keyword>
<evidence type="ECO:0000313" key="4">
    <source>
        <dbReference type="EMBL" id="MCH4295927.1"/>
    </source>
</evidence>
<accession>A0AAJ1F1W3</accession>
<feature type="chain" id="PRO_5042546338" evidence="3">
    <location>
        <begin position="28"/>
        <end position="304"/>
    </location>
</feature>
<dbReference type="InterPro" id="IPR029058">
    <property type="entry name" value="AB_hydrolase_fold"/>
</dbReference>
<dbReference type="Pfam" id="PF00756">
    <property type="entry name" value="Esterase"/>
    <property type="match status" value="1"/>
</dbReference>
<dbReference type="GO" id="GO:0016788">
    <property type="term" value="F:hydrolase activity, acting on ester bonds"/>
    <property type="evidence" value="ECO:0007669"/>
    <property type="project" value="TreeGrafter"/>
</dbReference>
<dbReference type="EMBL" id="JAKUDL010000006">
    <property type="protein sequence ID" value="MCH4295927.1"/>
    <property type="molecule type" value="Genomic_DNA"/>
</dbReference>
<dbReference type="InterPro" id="IPR052558">
    <property type="entry name" value="Siderophore_Hydrolase_D"/>
</dbReference>
<protein>
    <submittedName>
        <fullName evidence="4">Alpha/beta hydrolase-fold protein</fullName>
    </submittedName>
</protein>
<comment type="similarity">
    <text evidence="1">Belongs to the esterase D family.</text>
</comment>